<keyword evidence="2" id="KW-0802">TPR repeat</keyword>
<evidence type="ECO:0000313" key="4">
    <source>
        <dbReference type="EMBL" id="CAF4464608.1"/>
    </source>
</evidence>
<dbReference type="SUPFAM" id="SSF48452">
    <property type="entry name" value="TPR-like"/>
    <property type="match status" value="1"/>
</dbReference>
<evidence type="ECO:0000256" key="2">
    <source>
        <dbReference type="ARBA" id="ARBA00022803"/>
    </source>
</evidence>
<reference evidence="3" key="1">
    <citation type="submission" date="2021-02" db="EMBL/GenBank/DDBJ databases">
        <authorList>
            <person name="Nowell W R."/>
        </authorList>
    </citation>
    <scope>NUCLEOTIDE SEQUENCE</scope>
</reference>
<dbReference type="PROSITE" id="PS50293">
    <property type="entry name" value="TPR_REGION"/>
    <property type="match status" value="1"/>
</dbReference>
<dbReference type="Gene3D" id="1.25.40.10">
    <property type="entry name" value="Tetratricopeptide repeat domain"/>
    <property type="match status" value="1"/>
</dbReference>
<keyword evidence="1" id="KW-0677">Repeat</keyword>
<dbReference type="InterPro" id="IPR011990">
    <property type="entry name" value="TPR-like_helical_dom_sf"/>
</dbReference>
<name>A0A816A0W7_9BILA</name>
<proteinExistence type="predicted"/>
<dbReference type="OrthoDB" id="5587616at2759"/>
<comment type="caution">
    <text evidence="3">The sequence shown here is derived from an EMBL/GenBank/DDBJ whole genome shotgun (WGS) entry which is preliminary data.</text>
</comment>
<dbReference type="Proteomes" id="UP000681722">
    <property type="component" value="Unassembled WGS sequence"/>
</dbReference>
<evidence type="ECO:0000313" key="3">
    <source>
        <dbReference type="EMBL" id="CAF1591949.1"/>
    </source>
</evidence>
<dbReference type="Proteomes" id="UP000663829">
    <property type="component" value="Unassembled WGS sequence"/>
</dbReference>
<dbReference type="AlphaFoldDB" id="A0A816A0W7"/>
<evidence type="ECO:0000313" key="5">
    <source>
        <dbReference type="Proteomes" id="UP000663829"/>
    </source>
</evidence>
<accession>A0A816A0W7</accession>
<gene>
    <name evidence="3" type="ORF">GPM918_LOCUS41829</name>
    <name evidence="4" type="ORF">SRO942_LOCUS42947</name>
</gene>
<dbReference type="PANTHER" id="PTHR45641">
    <property type="entry name" value="TETRATRICOPEPTIDE REPEAT PROTEIN (AFU_ORTHOLOGUE AFUA_6G03870)"/>
    <property type="match status" value="1"/>
</dbReference>
<dbReference type="EMBL" id="CAJNOQ010033860">
    <property type="protein sequence ID" value="CAF1591949.1"/>
    <property type="molecule type" value="Genomic_DNA"/>
</dbReference>
<evidence type="ECO:0000256" key="1">
    <source>
        <dbReference type="ARBA" id="ARBA00022737"/>
    </source>
</evidence>
<dbReference type="PANTHER" id="PTHR45641:SF1">
    <property type="entry name" value="AAA+ ATPASE DOMAIN-CONTAINING PROTEIN"/>
    <property type="match status" value="1"/>
</dbReference>
<dbReference type="Pfam" id="PF13424">
    <property type="entry name" value="TPR_12"/>
    <property type="match status" value="1"/>
</dbReference>
<protein>
    <submittedName>
        <fullName evidence="3">Uncharacterized protein</fullName>
    </submittedName>
</protein>
<organism evidence="3 5">
    <name type="scientific">Didymodactylos carnosus</name>
    <dbReference type="NCBI Taxonomy" id="1234261"/>
    <lineage>
        <taxon>Eukaryota</taxon>
        <taxon>Metazoa</taxon>
        <taxon>Spiralia</taxon>
        <taxon>Gnathifera</taxon>
        <taxon>Rotifera</taxon>
        <taxon>Eurotatoria</taxon>
        <taxon>Bdelloidea</taxon>
        <taxon>Philodinida</taxon>
        <taxon>Philodinidae</taxon>
        <taxon>Didymodactylos</taxon>
    </lineage>
</organism>
<dbReference type="EMBL" id="CAJOBC010100041">
    <property type="protein sequence ID" value="CAF4464608.1"/>
    <property type="molecule type" value="Genomic_DNA"/>
</dbReference>
<keyword evidence="5" id="KW-1185">Reference proteome</keyword>
<sequence length="67" mass="7724">MAWLSNFQSKYDKALENYEKTLEIQLKALPSNHPSLATTYNNIGSALKAKGEYDKALEIMKRHLKMH</sequence>